<evidence type="ECO:0000256" key="3">
    <source>
        <dbReference type="ARBA" id="ARBA00022737"/>
    </source>
</evidence>
<organism evidence="6 7">
    <name type="scientific">Galeopterus variegatus</name>
    <name type="common">Malayan flying lemur</name>
    <name type="synonym">Cynocephalus variegatus</name>
    <dbReference type="NCBI Taxonomy" id="482537"/>
    <lineage>
        <taxon>Eukaryota</taxon>
        <taxon>Metazoa</taxon>
        <taxon>Chordata</taxon>
        <taxon>Craniata</taxon>
        <taxon>Vertebrata</taxon>
        <taxon>Euteleostomi</taxon>
        <taxon>Mammalia</taxon>
        <taxon>Eutheria</taxon>
        <taxon>Euarchontoglires</taxon>
        <taxon>Dermoptera</taxon>
        <taxon>Cynocephalidae</taxon>
        <taxon>Galeopterus</taxon>
    </lineage>
</organism>
<dbReference type="PROSITE" id="PS50222">
    <property type="entry name" value="EF_HAND_2"/>
    <property type="match status" value="4"/>
</dbReference>
<dbReference type="SMART" id="SM00054">
    <property type="entry name" value="EFh"/>
    <property type="match status" value="4"/>
</dbReference>
<dbReference type="Proteomes" id="UP000694923">
    <property type="component" value="Unplaced"/>
</dbReference>
<accession>A0ABM0RTH3</accession>
<dbReference type="InterPro" id="IPR002048">
    <property type="entry name" value="EF_hand_dom"/>
</dbReference>
<comment type="similarity">
    <text evidence="1">Belongs to the calmodulin family.</text>
</comment>
<dbReference type="Gene3D" id="1.10.238.10">
    <property type="entry name" value="EF-hand"/>
    <property type="match status" value="2"/>
</dbReference>
<dbReference type="CDD" id="cd00051">
    <property type="entry name" value="EFh"/>
    <property type="match status" value="2"/>
</dbReference>
<evidence type="ECO:0000259" key="5">
    <source>
        <dbReference type="PROSITE" id="PS50222"/>
    </source>
</evidence>
<evidence type="ECO:0000256" key="2">
    <source>
        <dbReference type="ARBA" id="ARBA00022723"/>
    </source>
</evidence>
<dbReference type="RefSeq" id="XP_008583914.1">
    <property type="nucleotide sequence ID" value="XM_008585692.1"/>
</dbReference>
<protein>
    <submittedName>
        <fullName evidence="7">Calmodulin-like protein 5</fullName>
    </submittedName>
</protein>
<feature type="domain" description="EF-hand" evidence="5">
    <location>
        <begin position="44"/>
        <end position="79"/>
    </location>
</feature>
<evidence type="ECO:0000256" key="1">
    <source>
        <dbReference type="ARBA" id="ARBA00009763"/>
    </source>
</evidence>
<feature type="domain" description="EF-hand" evidence="5">
    <location>
        <begin position="8"/>
        <end position="43"/>
    </location>
</feature>
<feature type="domain" description="EF-hand" evidence="5">
    <location>
        <begin position="82"/>
        <end position="117"/>
    </location>
</feature>
<dbReference type="SUPFAM" id="SSF47473">
    <property type="entry name" value="EF-hand"/>
    <property type="match status" value="1"/>
</dbReference>
<evidence type="ECO:0000313" key="7">
    <source>
        <dbReference type="RefSeq" id="XP_008583914.1"/>
    </source>
</evidence>
<evidence type="ECO:0000256" key="4">
    <source>
        <dbReference type="ARBA" id="ARBA00022837"/>
    </source>
</evidence>
<dbReference type="PANTHER" id="PTHR23048">
    <property type="entry name" value="MYOSIN LIGHT CHAIN 1, 3"/>
    <property type="match status" value="1"/>
</dbReference>
<dbReference type="Pfam" id="PF13499">
    <property type="entry name" value="EF-hand_7"/>
    <property type="match status" value="2"/>
</dbReference>
<reference evidence="7" key="1">
    <citation type="submission" date="2025-08" db="UniProtKB">
        <authorList>
            <consortium name="RefSeq"/>
        </authorList>
    </citation>
    <scope>IDENTIFICATION</scope>
</reference>
<proteinExistence type="inferred from homology"/>
<gene>
    <name evidence="7" type="primary">CALML5</name>
</gene>
<dbReference type="PANTHER" id="PTHR23048:SF0">
    <property type="entry name" value="CALMODULIN LIKE 3"/>
    <property type="match status" value="1"/>
</dbReference>
<dbReference type="PROSITE" id="PS00018">
    <property type="entry name" value="EF_HAND_1"/>
    <property type="match status" value="4"/>
</dbReference>
<keyword evidence="2" id="KW-0479">Metal-binding</keyword>
<dbReference type="InterPro" id="IPR018247">
    <property type="entry name" value="EF_Hand_1_Ca_BS"/>
</dbReference>
<dbReference type="InterPro" id="IPR011992">
    <property type="entry name" value="EF-hand-dom_pair"/>
</dbReference>
<evidence type="ECO:0000313" key="6">
    <source>
        <dbReference type="Proteomes" id="UP000694923"/>
    </source>
</evidence>
<name>A0ABM0RTH3_GALVR</name>
<dbReference type="InterPro" id="IPR050230">
    <property type="entry name" value="CALM/Myosin/TropC-like"/>
</dbReference>
<sequence length="150" mass="16695">MAEELSEEQVAEFKVAFSTFDKNGDGTINTQELGVVMETLGMKLSEAELQVIIAQVDTDHDGAISFQEFLAAITKRTKAWGSSEEALRAAFRVFDLDGDGHITVDELKQAMAEMGEQLQQEELDAMIRGADTDQDGRVNYEEFVRIITQK</sequence>
<keyword evidence="3" id="KW-0677">Repeat</keyword>
<feature type="domain" description="EF-hand" evidence="5">
    <location>
        <begin position="118"/>
        <end position="150"/>
    </location>
</feature>
<keyword evidence="4" id="KW-0106">Calcium</keyword>
<dbReference type="GeneID" id="103601310"/>
<keyword evidence="6" id="KW-1185">Reference proteome</keyword>